<evidence type="ECO:0000313" key="1">
    <source>
        <dbReference type="EMBL" id="CCV64324.1"/>
    </source>
</evidence>
<dbReference type="EMBL" id="FO681347">
    <property type="protein sequence ID" value="CCV64324.1"/>
    <property type="molecule type" value="Genomic_DNA"/>
</dbReference>
<proteinExistence type="predicted"/>
<protein>
    <submittedName>
        <fullName evidence="1">Uncharacterized protein</fullName>
    </submittedName>
</protein>
<name>U4KKN0_ALTPJ</name>
<organism evidence="1 2">
    <name type="scientific">Alteracholeplasma palmae (strain ATCC 49389 / J233)</name>
    <name type="common">Acholeplasma palmae</name>
    <dbReference type="NCBI Taxonomy" id="1318466"/>
    <lineage>
        <taxon>Bacteria</taxon>
        <taxon>Bacillati</taxon>
        <taxon>Mycoplasmatota</taxon>
        <taxon>Mollicutes</taxon>
        <taxon>Acholeplasmatales</taxon>
        <taxon>Acholeplasmataceae</taxon>
        <taxon>Acholeplasma</taxon>
    </lineage>
</organism>
<dbReference type="KEGG" id="apal:BN85407470"/>
<reference evidence="1 2" key="1">
    <citation type="journal article" date="2013" name="J. Mol. Microbiol. Biotechnol.">
        <title>Analysis of the Complete Genomes of Acholeplasma brassicae , A. palmae and A. laidlawii and Their Comparison to the Obligate Parasites from ' Candidatus Phytoplasma'.</title>
        <authorList>
            <person name="Kube M."/>
            <person name="Siewert C."/>
            <person name="Migdoll A.M."/>
            <person name="Duduk B."/>
            <person name="Holz S."/>
            <person name="Rabus R."/>
            <person name="Seemuller E."/>
            <person name="Mitrovic J."/>
            <person name="Muller I."/>
            <person name="Buttner C."/>
            <person name="Reinhardt R."/>
        </authorList>
    </citation>
    <scope>NUCLEOTIDE SEQUENCE [LARGE SCALE GENOMIC DNA]</scope>
    <source>
        <strain evidence="1 2">J233</strain>
    </source>
</reference>
<accession>U4KKN0</accession>
<sequence length="108" mass="13332">MEYDVSEIRQEIELVKKGLEDLVCYYSLKTKKFRVYVSKSITAEVESSLDVEFETAREVDIYYKKLNKDLSYAFWELFKDNYFDDYMWDMRQSIKRYLKKVKQWEKNE</sequence>
<dbReference type="AlphaFoldDB" id="U4KKN0"/>
<evidence type="ECO:0000313" key="2">
    <source>
        <dbReference type="Proteomes" id="UP000032740"/>
    </source>
</evidence>
<dbReference type="Proteomes" id="UP000032740">
    <property type="component" value="Chromosome"/>
</dbReference>
<dbReference type="STRING" id="1318466.BN85407470"/>
<keyword evidence="2" id="KW-1185">Reference proteome</keyword>
<gene>
    <name evidence="1" type="ORF">BN85407470</name>
</gene>
<dbReference type="RefSeq" id="WP_026658969.1">
    <property type="nucleotide sequence ID" value="NC_022538.1"/>
</dbReference>
<dbReference type="HOGENOM" id="CLU_2178054_0_0_14"/>